<dbReference type="RefSeq" id="WP_116857605.1">
    <property type="nucleotide sequence ID" value="NZ_QTJV01000020.1"/>
</dbReference>
<name>A0A3E1NRY4_9BACT</name>
<protein>
    <submittedName>
        <fullName evidence="1">Uncharacterized protein</fullName>
    </submittedName>
</protein>
<organism evidence="1 2">
    <name type="scientific">Chitinophaga silvisoli</name>
    <dbReference type="NCBI Taxonomy" id="2291814"/>
    <lineage>
        <taxon>Bacteria</taxon>
        <taxon>Pseudomonadati</taxon>
        <taxon>Bacteroidota</taxon>
        <taxon>Chitinophagia</taxon>
        <taxon>Chitinophagales</taxon>
        <taxon>Chitinophagaceae</taxon>
        <taxon>Chitinophaga</taxon>
    </lineage>
</organism>
<sequence length="128" mass="14027">MKHYLGIKTILIKVSWNTFAGLPLLFENLLQAKKLLVDTGLVAYKLPDGAIIELYGPGASYPPYLFLHGDIVIGYRVSNLKAAMAQLLEEGASILGNVVSISPDHHFCFLLINDVQVIGLFEMGVAIR</sequence>
<gene>
    <name evidence="1" type="ORF">DXN04_32540</name>
</gene>
<evidence type="ECO:0000313" key="2">
    <source>
        <dbReference type="Proteomes" id="UP000261174"/>
    </source>
</evidence>
<proteinExistence type="predicted"/>
<accession>A0A3E1NRY4</accession>
<comment type="caution">
    <text evidence="1">The sequence shown here is derived from an EMBL/GenBank/DDBJ whole genome shotgun (WGS) entry which is preliminary data.</text>
</comment>
<dbReference type="AlphaFoldDB" id="A0A3E1NRY4"/>
<dbReference type="EMBL" id="QTJV01000020">
    <property type="protein sequence ID" value="RFM30672.1"/>
    <property type="molecule type" value="Genomic_DNA"/>
</dbReference>
<dbReference type="OrthoDB" id="799826at2"/>
<dbReference type="Proteomes" id="UP000261174">
    <property type="component" value="Unassembled WGS sequence"/>
</dbReference>
<reference evidence="1 2" key="1">
    <citation type="submission" date="2018-08" db="EMBL/GenBank/DDBJ databases">
        <title>Chitinophaga sp. K20C18050901, a novel bacterium isolated from forest soil.</title>
        <authorList>
            <person name="Wang C."/>
        </authorList>
    </citation>
    <scope>NUCLEOTIDE SEQUENCE [LARGE SCALE GENOMIC DNA]</scope>
    <source>
        <strain evidence="1 2">K20C18050901</strain>
    </source>
</reference>
<keyword evidence="2" id="KW-1185">Reference proteome</keyword>
<evidence type="ECO:0000313" key="1">
    <source>
        <dbReference type="EMBL" id="RFM30672.1"/>
    </source>
</evidence>